<keyword evidence="2" id="KW-0229">DNA integration</keyword>
<dbReference type="GO" id="GO:0015074">
    <property type="term" value="P:DNA integration"/>
    <property type="evidence" value="ECO:0007669"/>
    <property type="project" value="UniProtKB-KW"/>
</dbReference>
<evidence type="ECO:0000313" key="9">
    <source>
        <dbReference type="Proteomes" id="UP000019443"/>
    </source>
</evidence>
<dbReference type="AlphaFoldDB" id="W6RH92"/>
<dbReference type="SUPFAM" id="SSF56349">
    <property type="entry name" value="DNA breaking-rejoining enzymes"/>
    <property type="match status" value="1"/>
</dbReference>
<dbReference type="PROSITE" id="PS51900">
    <property type="entry name" value="CB"/>
    <property type="match status" value="1"/>
</dbReference>
<accession>W6RH92</accession>
<dbReference type="Proteomes" id="UP000019443">
    <property type="component" value="Unassembled WGS sequence"/>
</dbReference>
<sequence length="324" mass="37405">MTDLTEALEQYLTLRRSLGFNLQSQESRLRNFVEFAQARGAQHITSKLAVEWANHQCGPATWSSRLSTVRSFARHLKVDDPRTEIPPSGIFPPQRRPRPFIYSDEQIADLLATMLVLHPASFRGLTYHHFFGLLASTGLRFSEAARLLREDADVEAGMLTIRETKFGKSRLVPLHPSTTDALRRYSADRDVCPIRRGSRFFFTGDRGRGLNPHYSFILWTRQAGLREPTEAEGPRIHDLRHSFAVRTLLSWYRGGDDIERRLPELSTYLGHTHVRDTYWYLTAHPDLLNQAKLRLDARWEAAECSRAKRTYSRRNCQSTDEPRL</sequence>
<protein>
    <submittedName>
        <fullName evidence="8">Integrase/recombinase y4rB</fullName>
    </submittedName>
</protein>
<dbReference type="PANTHER" id="PTHR30349:SF41">
    <property type="entry name" value="INTEGRASE_RECOMBINASE PROTEIN MJ0367-RELATED"/>
    <property type="match status" value="1"/>
</dbReference>
<gene>
    <name evidence="8" type="ORF">LPU83_pLPU83b_0567</name>
</gene>
<dbReference type="InterPro" id="IPR050090">
    <property type="entry name" value="Tyrosine_recombinase_XerCD"/>
</dbReference>
<evidence type="ECO:0000256" key="1">
    <source>
        <dbReference type="ARBA" id="ARBA00008857"/>
    </source>
</evidence>
<name>W6RH92_9HYPH</name>
<feature type="domain" description="Tyr recombinase" evidence="6">
    <location>
        <begin position="97"/>
        <end position="295"/>
    </location>
</feature>
<feature type="domain" description="Core-binding (CB)" evidence="7">
    <location>
        <begin position="1"/>
        <end position="77"/>
    </location>
</feature>
<dbReference type="PANTHER" id="PTHR30349">
    <property type="entry name" value="PHAGE INTEGRASE-RELATED"/>
    <property type="match status" value="1"/>
</dbReference>
<keyword evidence="3 5" id="KW-0238">DNA-binding</keyword>
<evidence type="ECO:0000259" key="6">
    <source>
        <dbReference type="PROSITE" id="PS51898"/>
    </source>
</evidence>
<evidence type="ECO:0000259" key="7">
    <source>
        <dbReference type="PROSITE" id="PS51900"/>
    </source>
</evidence>
<dbReference type="EMBL" id="CBYB010000056">
    <property type="protein sequence ID" value="CDM60547.1"/>
    <property type="molecule type" value="Genomic_DNA"/>
</dbReference>
<comment type="similarity">
    <text evidence="1">Belongs to the 'phage' integrase family.</text>
</comment>
<reference evidence="8" key="1">
    <citation type="submission" date="2013-11" db="EMBL/GenBank/DDBJ databases">
        <title>Draft genome sequence of the broad-host-range Rhizobium sp. LPU83 strain, a member of the low-genetic diversity Oregon-like Rhizobium sp. group.</title>
        <authorList>
            <person name="Wibberg D."/>
            <person name="Puehler A."/>
            <person name="Schlueter A."/>
        </authorList>
    </citation>
    <scope>NUCLEOTIDE SEQUENCE [LARGE SCALE GENOMIC DNA]</scope>
    <source>
        <strain evidence="8">LPU83</strain>
        <plasmid evidence="8">pLPU83b</plasmid>
    </source>
</reference>
<dbReference type="InterPro" id="IPR044068">
    <property type="entry name" value="CB"/>
</dbReference>
<dbReference type="PROSITE" id="PS51898">
    <property type="entry name" value="TYR_RECOMBINASE"/>
    <property type="match status" value="1"/>
</dbReference>
<dbReference type="RefSeq" id="WP_024319201.1">
    <property type="nucleotide sequence ID" value="NZ_ATTO01000182.1"/>
</dbReference>
<keyword evidence="8" id="KW-0614">Plasmid</keyword>
<keyword evidence="4" id="KW-0233">DNA recombination</keyword>
<evidence type="ECO:0000256" key="5">
    <source>
        <dbReference type="PROSITE-ProRule" id="PRU01248"/>
    </source>
</evidence>
<evidence type="ECO:0000256" key="4">
    <source>
        <dbReference type="ARBA" id="ARBA00023172"/>
    </source>
</evidence>
<evidence type="ECO:0000256" key="2">
    <source>
        <dbReference type="ARBA" id="ARBA00022908"/>
    </source>
</evidence>
<keyword evidence="9" id="KW-1185">Reference proteome</keyword>
<dbReference type="GO" id="GO:0003677">
    <property type="term" value="F:DNA binding"/>
    <property type="evidence" value="ECO:0007669"/>
    <property type="project" value="UniProtKB-UniRule"/>
</dbReference>
<dbReference type="GO" id="GO:0006310">
    <property type="term" value="P:DNA recombination"/>
    <property type="evidence" value="ECO:0007669"/>
    <property type="project" value="UniProtKB-KW"/>
</dbReference>
<geneLocation type="plasmid" evidence="8">
    <name>pLPU83b</name>
</geneLocation>
<proteinExistence type="inferred from homology"/>
<evidence type="ECO:0000313" key="8">
    <source>
        <dbReference type="EMBL" id="CDM60547.1"/>
    </source>
</evidence>
<dbReference type="InterPro" id="IPR002104">
    <property type="entry name" value="Integrase_catalytic"/>
</dbReference>
<dbReference type="InterPro" id="IPR013762">
    <property type="entry name" value="Integrase-like_cat_sf"/>
</dbReference>
<dbReference type="Gene3D" id="1.10.443.10">
    <property type="entry name" value="Intergrase catalytic core"/>
    <property type="match status" value="1"/>
</dbReference>
<organism evidence="8 9">
    <name type="scientific">Rhizobium favelukesii</name>
    <dbReference type="NCBI Taxonomy" id="348824"/>
    <lineage>
        <taxon>Bacteria</taxon>
        <taxon>Pseudomonadati</taxon>
        <taxon>Pseudomonadota</taxon>
        <taxon>Alphaproteobacteria</taxon>
        <taxon>Hyphomicrobiales</taxon>
        <taxon>Rhizobiaceae</taxon>
        <taxon>Rhizobium/Agrobacterium group</taxon>
        <taxon>Rhizobium</taxon>
    </lineage>
</organism>
<comment type="caution">
    <text evidence="8">The sequence shown here is derived from an EMBL/GenBank/DDBJ whole genome shotgun (WGS) entry which is preliminary data.</text>
</comment>
<dbReference type="Pfam" id="PF00589">
    <property type="entry name" value="Phage_integrase"/>
    <property type="match status" value="1"/>
</dbReference>
<dbReference type="InterPro" id="IPR011010">
    <property type="entry name" value="DNA_brk_join_enz"/>
</dbReference>
<evidence type="ECO:0000256" key="3">
    <source>
        <dbReference type="ARBA" id="ARBA00023125"/>
    </source>
</evidence>